<name>A0A9P0GJI1_9CUCU</name>
<proteinExistence type="predicted"/>
<sequence>MTTEKMELQASNPHFLGSIEMCENCGALYFTGEKKNRSNVRLSCCKNGAYSLPSYSNCPQAWKNLYLGNSSNAIRFRKEIRSINSIFAIASFNTSRRVQNRQGQQGHGVDTYPLSVHGVRFFKGTIEPEHRGSPSWKLKSSDCSPNHRRLIHFWRMSRGLPVHTRQPTMGVVSRKRSGSGGRPTKPTPLNTQVGQD</sequence>
<dbReference type="OrthoDB" id="10058710at2759"/>
<reference evidence="2" key="1">
    <citation type="submission" date="2022-01" db="EMBL/GenBank/DDBJ databases">
        <authorList>
            <person name="King R."/>
        </authorList>
    </citation>
    <scope>NUCLEOTIDE SEQUENCE</scope>
</reference>
<feature type="region of interest" description="Disordered" evidence="1">
    <location>
        <begin position="164"/>
        <end position="196"/>
    </location>
</feature>
<evidence type="ECO:0000313" key="3">
    <source>
        <dbReference type="Proteomes" id="UP001153636"/>
    </source>
</evidence>
<gene>
    <name evidence="2" type="ORF">PSYICH_LOCUS15720</name>
</gene>
<keyword evidence="3" id="KW-1185">Reference proteome</keyword>
<dbReference type="Proteomes" id="UP001153636">
    <property type="component" value="Unassembled WGS sequence"/>
</dbReference>
<dbReference type="AlphaFoldDB" id="A0A9P0GJI1"/>
<accession>A0A9P0GJI1</accession>
<evidence type="ECO:0000256" key="1">
    <source>
        <dbReference type="SAM" id="MobiDB-lite"/>
    </source>
</evidence>
<protein>
    <submittedName>
        <fullName evidence="2">Uncharacterized protein</fullName>
    </submittedName>
</protein>
<organism evidence="2 3">
    <name type="scientific">Psylliodes chrysocephalus</name>
    <dbReference type="NCBI Taxonomy" id="3402493"/>
    <lineage>
        <taxon>Eukaryota</taxon>
        <taxon>Metazoa</taxon>
        <taxon>Ecdysozoa</taxon>
        <taxon>Arthropoda</taxon>
        <taxon>Hexapoda</taxon>
        <taxon>Insecta</taxon>
        <taxon>Pterygota</taxon>
        <taxon>Neoptera</taxon>
        <taxon>Endopterygota</taxon>
        <taxon>Coleoptera</taxon>
        <taxon>Polyphaga</taxon>
        <taxon>Cucujiformia</taxon>
        <taxon>Chrysomeloidea</taxon>
        <taxon>Chrysomelidae</taxon>
        <taxon>Galerucinae</taxon>
        <taxon>Alticini</taxon>
        <taxon>Psylliodes</taxon>
    </lineage>
</organism>
<comment type="caution">
    <text evidence="2">The sequence shown here is derived from an EMBL/GenBank/DDBJ whole genome shotgun (WGS) entry which is preliminary data.</text>
</comment>
<evidence type="ECO:0000313" key="2">
    <source>
        <dbReference type="EMBL" id="CAH1115849.1"/>
    </source>
</evidence>
<dbReference type="EMBL" id="CAKMHV010000001">
    <property type="protein sequence ID" value="CAH1115849.1"/>
    <property type="molecule type" value="Genomic_DNA"/>
</dbReference>
<feature type="compositionally biased region" description="Polar residues" evidence="1">
    <location>
        <begin position="187"/>
        <end position="196"/>
    </location>
</feature>